<keyword evidence="1" id="KW-0489">Methyltransferase</keyword>
<dbReference type="PROSITE" id="PS51686">
    <property type="entry name" value="SAM_MT_RSMB_NOP"/>
    <property type="match status" value="1"/>
</dbReference>
<dbReference type="EMBL" id="LR031880">
    <property type="protein sequence ID" value="VDD62901.1"/>
    <property type="molecule type" value="Genomic_DNA"/>
</dbReference>
<organism evidence="3">
    <name type="scientific">Brassica oleracea</name>
    <name type="common">Wild cabbage</name>
    <dbReference type="NCBI Taxonomy" id="3712"/>
    <lineage>
        <taxon>Eukaryota</taxon>
        <taxon>Viridiplantae</taxon>
        <taxon>Streptophyta</taxon>
        <taxon>Embryophyta</taxon>
        <taxon>Tracheophyta</taxon>
        <taxon>Spermatophyta</taxon>
        <taxon>Magnoliopsida</taxon>
        <taxon>eudicotyledons</taxon>
        <taxon>Gunneridae</taxon>
        <taxon>Pentapetalae</taxon>
        <taxon>rosids</taxon>
        <taxon>malvids</taxon>
        <taxon>Brassicales</taxon>
        <taxon>Brassicaceae</taxon>
        <taxon>Brassiceae</taxon>
        <taxon>Brassica</taxon>
    </lineage>
</organism>
<keyword evidence="1" id="KW-0949">S-adenosyl-L-methionine</keyword>
<keyword evidence="1" id="KW-0694">RNA-binding</keyword>
<evidence type="ECO:0000313" key="3">
    <source>
        <dbReference type="EMBL" id="VDD62901.1"/>
    </source>
</evidence>
<keyword evidence="1" id="KW-0808">Transferase</keyword>
<evidence type="ECO:0000256" key="1">
    <source>
        <dbReference type="PROSITE-ProRule" id="PRU01023"/>
    </source>
</evidence>
<dbReference type="SUPFAM" id="SSF53335">
    <property type="entry name" value="S-adenosyl-L-methionine-dependent methyltransferases"/>
    <property type="match status" value="1"/>
</dbReference>
<dbReference type="GO" id="GO:0008168">
    <property type="term" value="F:methyltransferase activity"/>
    <property type="evidence" value="ECO:0007669"/>
    <property type="project" value="UniProtKB-KW"/>
</dbReference>
<dbReference type="InterPro" id="IPR001678">
    <property type="entry name" value="MeTrfase_RsmB-F_NOP2_dom"/>
</dbReference>
<feature type="binding site" evidence="1">
    <location>
        <begin position="57"/>
        <end position="63"/>
    </location>
    <ligand>
        <name>S-adenosyl-L-methionine</name>
        <dbReference type="ChEBI" id="CHEBI:59789"/>
    </ligand>
</feature>
<sequence length="70" mass="7601">MADSKAFFFDLKSGRCSSVVDAMLLRYWEARNVKGGGELMWISVVKPQPGDRILNACAAPGGKTLFMASC</sequence>
<comment type="similarity">
    <text evidence="1">Belongs to the class I-like SAM-binding methyltransferase superfamily. RsmB/NOP family.</text>
</comment>
<comment type="caution">
    <text evidence="1">Lacks conserved residue(s) required for the propagation of feature annotation.</text>
</comment>
<dbReference type="GO" id="GO:0032259">
    <property type="term" value="P:methylation"/>
    <property type="evidence" value="ECO:0007669"/>
    <property type="project" value="UniProtKB-KW"/>
</dbReference>
<accession>A0A3P6GTW8</accession>
<protein>
    <recommendedName>
        <fullName evidence="2">SAM-dependent MTase RsmB/NOP-type domain-containing protein</fullName>
    </recommendedName>
</protein>
<gene>
    <name evidence="3" type="ORF">BOLC6T38354H</name>
</gene>
<proteinExistence type="inferred from homology"/>
<reference evidence="3" key="1">
    <citation type="submission" date="2018-11" db="EMBL/GenBank/DDBJ databases">
        <authorList>
            <consortium name="Genoscope - CEA"/>
            <person name="William W."/>
        </authorList>
    </citation>
    <scope>NUCLEOTIDE SEQUENCE</scope>
</reference>
<dbReference type="Gene3D" id="3.40.50.150">
    <property type="entry name" value="Vaccinia Virus protein VP39"/>
    <property type="match status" value="1"/>
</dbReference>
<evidence type="ECO:0000259" key="2">
    <source>
        <dbReference type="PROSITE" id="PS51686"/>
    </source>
</evidence>
<name>A0A3P6GTW8_BRAOL</name>
<dbReference type="AlphaFoldDB" id="A0A3P6GTW8"/>
<dbReference type="GO" id="GO:0003723">
    <property type="term" value="F:RNA binding"/>
    <property type="evidence" value="ECO:0007669"/>
    <property type="project" value="UniProtKB-UniRule"/>
</dbReference>
<dbReference type="InterPro" id="IPR029063">
    <property type="entry name" value="SAM-dependent_MTases_sf"/>
</dbReference>
<feature type="domain" description="SAM-dependent MTase RsmB/NOP-type" evidence="2">
    <location>
        <begin position="1"/>
        <end position="70"/>
    </location>
</feature>